<organism evidence="1 2">
    <name type="scientific">Scytonema hofmannii FACHB-248</name>
    <dbReference type="NCBI Taxonomy" id="1842502"/>
    <lineage>
        <taxon>Bacteria</taxon>
        <taxon>Bacillati</taxon>
        <taxon>Cyanobacteriota</taxon>
        <taxon>Cyanophyceae</taxon>
        <taxon>Nostocales</taxon>
        <taxon>Scytonemataceae</taxon>
        <taxon>Scytonema</taxon>
    </lineage>
</organism>
<proteinExistence type="predicted"/>
<sequence length="134" mass="15489">MLPEEKFQARLEASQKIGKWLQNEDNRLSLSEFAISRASSNHNIHEKYMNAFKNDIGRCVNWLRDSVENLRACKVDPEEFTYARRAGMDSGIDPYITALNAIKNHEYLKRLASKTGIVKEMIDYFIQKLSSTSK</sequence>
<protein>
    <submittedName>
        <fullName evidence="1">Uncharacterized protein</fullName>
    </submittedName>
</protein>
<comment type="caution">
    <text evidence="1">The sequence shown here is derived from an EMBL/GenBank/DDBJ whole genome shotgun (WGS) entry which is preliminary data.</text>
</comment>
<reference evidence="1 2" key="1">
    <citation type="journal article" date="2020" name="ISME J.">
        <title>Comparative genomics reveals insights into cyanobacterial evolution and habitat adaptation.</title>
        <authorList>
            <person name="Chen M.Y."/>
            <person name="Teng W.K."/>
            <person name="Zhao L."/>
            <person name="Hu C.X."/>
            <person name="Zhou Y.K."/>
            <person name="Han B.P."/>
            <person name="Song L.R."/>
            <person name="Shu W.S."/>
        </authorList>
    </citation>
    <scope>NUCLEOTIDE SEQUENCE [LARGE SCALE GENOMIC DNA]</scope>
    <source>
        <strain evidence="1 2">FACHB-248</strain>
    </source>
</reference>
<dbReference type="Proteomes" id="UP000660380">
    <property type="component" value="Unassembled WGS sequence"/>
</dbReference>
<name>A0ABR8GTI2_9CYAN</name>
<accession>A0ABR8GTI2</accession>
<gene>
    <name evidence="1" type="ORF">H6G81_18375</name>
</gene>
<keyword evidence="2" id="KW-1185">Reference proteome</keyword>
<dbReference type="EMBL" id="JACJTA010000040">
    <property type="protein sequence ID" value="MBD2606443.1"/>
    <property type="molecule type" value="Genomic_DNA"/>
</dbReference>
<evidence type="ECO:0000313" key="1">
    <source>
        <dbReference type="EMBL" id="MBD2606443.1"/>
    </source>
</evidence>
<evidence type="ECO:0000313" key="2">
    <source>
        <dbReference type="Proteomes" id="UP000660380"/>
    </source>
</evidence>